<evidence type="ECO:0000256" key="5">
    <source>
        <dbReference type="ARBA" id="ARBA00022692"/>
    </source>
</evidence>
<feature type="transmembrane region" description="Helical" evidence="9">
    <location>
        <begin position="145"/>
        <end position="166"/>
    </location>
</feature>
<comment type="similarity">
    <text evidence="2 8">Belongs to the sodium:solute symporter (SSF) (TC 2.A.21) family.</text>
</comment>
<dbReference type="PROSITE" id="PS50283">
    <property type="entry name" value="NA_SOLUT_SYMP_3"/>
    <property type="match status" value="1"/>
</dbReference>
<keyword evidence="6 9" id="KW-1133">Transmembrane helix</keyword>
<evidence type="ECO:0000313" key="11">
    <source>
        <dbReference type="Proteomes" id="UP001596109"/>
    </source>
</evidence>
<keyword evidence="3" id="KW-0813">Transport</keyword>
<keyword evidence="5 9" id="KW-0812">Transmembrane</keyword>
<dbReference type="Pfam" id="PF00474">
    <property type="entry name" value="SSF"/>
    <property type="match status" value="1"/>
</dbReference>
<proteinExistence type="inferred from homology"/>
<reference evidence="11" key="1">
    <citation type="journal article" date="2019" name="Int. J. Syst. Evol. Microbiol.">
        <title>The Global Catalogue of Microorganisms (GCM) 10K type strain sequencing project: providing services to taxonomists for standard genome sequencing and annotation.</title>
        <authorList>
            <consortium name="The Broad Institute Genomics Platform"/>
            <consortium name="The Broad Institute Genome Sequencing Center for Infectious Disease"/>
            <person name="Wu L."/>
            <person name="Ma J."/>
        </authorList>
    </citation>
    <scope>NUCLEOTIDE SEQUENCE [LARGE SCALE GENOMIC DNA]</scope>
    <source>
        <strain evidence="11">CGMCC 4.1434</strain>
    </source>
</reference>
<feature type="transmembrane region" description="Helical" evidence="9">
    <location>
        <begin position="408"/>
        <end position="429"/>
    </location>
</feature>
<feature type="transmembrane region" description="Helical" evidence="9">
    <location>
        <begin position="260"/>
        <end position="284"/>
    </location>
</feature>
<dbReference type="EMBL" id="JBHSNO010000005">
    <property type="protein sequence ID" value="MFC5589617.1"/>
    <property type="molecule type" value="Genomic_DNA"/>
</dbReference>
<feature type="transmembrane region" description="Helical" evidence="9">
    <location>
        <begin position="351"/>
        <end position="373"/>
    </location>
</feature>
<comment type="subcellular location">
    <subcellularLocation>
        <location evidence="1">Membrane</location>
        <topology evidence="1">Multi-pass membrane protein</topology>
    </subcellularLocation>
</comment>
<protein>
    <submittedName>
        <fullName evidence="10">Sodium:solute symporter</fullName>
    </submittedName>
</protein>
<feature type="transmembrane region" description="Helical" evidence="9">
    <location>
        <begin position="73"/>
        <end position="92"/>
    </location>
</feature>
<sequence>MNIIDVLIMVGYFAVLIGVGVIGSRRAKTAEDYILAGRNLGFFMYFGCLTAVILGGASTIGSAQLGYEYGLSGMWLVFMLGFGIMLLGLFLIKRITNFKVMTISEFLGKRFNTQTQLISALVASIYAMMVTVTQVIGMGTILNVLIGWNLTTSMLVGGGIVLFYTILGGMWSVTMTDIVQFLVMTIGIFCFMLPMSVSSAGGWSQLSLQLPDTYFSLSGIGSSQIFHYFLLFGLGMVVAQDIWQRIFTAKTIKIARTGTIFAGIYSLLYGLAISVIGMCAFIVLPNLQDTQNAFASMASETLPAGILGFVLAGVISALMSTASGTLLASSTLITNDILKTYFFKNIKEKQFLILSRVVTSIIGIATIVFALWIQNVLVALDVAYAVLSGAVFVPVILGFFWKRATAKAAFYSIIVSTITILTGLAIEGISSTNPILYGIATSVVVMVFVSLIGQYQKQSVPGYHGNISSGADRSDS</sequence>
<dbReference type="InterPro" id="IPR018212">
    <property type="entry name" value="Na/solute_symporter_CS"/>
</dbReference>
<evidence type="ECO:0000313" key="10">
    <source>
        <dbReference type="EMBL" id="MFC5589617.1"/>
    </source>
</evidence>
<dbReference type="CDD" id="cd11479">
    <property type="entry name" value="SLC5sbd_u3"/>
    <property type="match status" value="1"/>
</dbReference>
<organism evidence="10 11">
    <name type="scientific">Sporosarcina soli</name>
    <dbReference type="NCBI Taxonomy" id="334736"/>
    <lineage>
        <taxon>Bacteria</taxon>
        <taxon>Bacillati</taxon>
        <taxon>Bacillota</taxon>
        <taxon>Bacilli</taxon>
        <taxon>Bacillales</taxon>
        <taxon>Caryophanaceae</taxon>
        <taxon>Sporosarcina</taxon>
    </lineage>
</organism>
<accession>A0ABW0TJU2</accession>
<evidence type="ECO:0000256" key="9">
    <source>
        <dbReference type="SAM" id="Phobius"/>
    </source>
</evidence>
<feature type="transmembrane region" description="Helical" evidence="9">
    <location>
        <begin position="435"/>
        <end position="453"/>
    </location>
</feature>
<feature type="transmembrane region" description="Helical" evidence="9">
    <location>
        <begin position="217"/>
        <end position="239"/>
    </location>
</feature>
<evidence type="ECO:0000256" key="3">
    <source>
        <dbReference type="ARBA" id="ARBA00022448"/>
    </source>
</evidence>
<dbReference type="RefSeq" id="WP_381434571.1">
    <property type="nucleotide sequence ID" value="NZ_JBHSNO010000005.1"/>
</dbReference>
<feature type="transmembrane region" description="Helical" evidence="9">
    <location>
        <begin position="379"/>
        <end position="401"/>
    </location>
</feature>
<dbReference type="InterPro" id="IPR050277">
    <property type="entry name" value="Sodium:Solute_Symporter"/>
</dbReference>
<feature type="transmembrane region" description="Helical" evidence="9">
    <location>
        <begin position="43"/>
        <end position="67"/>
    </location>
</feature>
<keyword evidence="7 9" id="KW-0472">Membrane</keyword>
<dbReference type="Proteomes" id="UP001596109">
    <property type="component" value="Unassembled WGS sequence"/>
</dbReference>
<evidence type="ECO:0000256" key="7">
    <source>
        <dbReference type="ARBA" id="ARBA00023136"/>
    </source>
</evidence>
<keyword evidence="11" id="KW-1185">Reference proteome</keyword>
<dbReference type="PANTHER" id="PTHR48086:SF7">
    <property type="entry name" value="SODIUM-SOLUTE SYMPORTER-RELATED"/>
    <property type="match status" value="1"/>
</dbReference>
<dbReference type="InterPro" id="IPR001734">
    <property type="entry name" value="Na/solute_symporter"/>
</dbReference>
<dbReference type="InterPro" id="IPR038377">
    <property type="entry name" value="Na/Glc_symporter_sf"/>
</dbReference>
<evidence type="ECO:0000256" key="6">
    <source>
        <dbReference type="ARBA" id="ARBA00022989"/>
    </source>
</evidence>
<comment type="caution">
    <text evidence="10">The sequence shown here is derived from an EMBL/GenBank/DDBJ whole genome shotgun (WGS) entry which is preliminary data.</text>
</comment>
<name>A0ABW0TJU2_9BACL</name>
<gene>
    <name evidence="10" type="ORF">ACFPRA_11995</name>
</gene>
<evidence type="ECO:0000256" key="8">
    <source>
        <dbReference type="RuleBase" id="RU362091"/>
    </source>
</evidence>
<evidence type="ECO:0000256" key="2">
    <source>
        <dbReference type="ARBA" id="ARBA00006434"/>
    </source>
</evidence>
<dbReference type="Gene3D" id="1.20.1730.10">
    <property type="entry name" value="Sodium/glucose cotransporter"/>
    <property type="match status" value="1"/>
</dbReference>
<feature type="transmembrane region" description="Helical" evidence="9">
    <location>
        <begin position="117"/>
        <end position="139"/>
    </location>
</feature>
<evidence type="ECO:0000256" key="1">
    <source>
        <dbReference type="ARBA" id="ARBA00004141"/>
    </source>
</evidence>
<feature type="transmembrane region" description="Helical" evidence="9">
    <location>
        <begin position="6"/>
        <end position="23"/>
    </location>
</feature>
<evidence type="ECO:0000256" key="4">
    <source>
        <dbReference type="ARBA" id="ARBA00022475"/>
    </source>
</evidence>
<dbReference type="PROSITE" id="PS00456">
    <property type="entry name" value="NA_SOLUT_SYMP_1"/>
    <property type="match status" value="1"/>
</dbReference>
<keyword evidence="4" id="KW-1003">Cell membrane</keyword>
<feature type="transmembrane region" description="Helical" evidence="9">
    <location>
        <begin position="178"/>
        <end position="197"/>
    </location>
</feature>
<dbReference type="PANTHER" id="PTHR48086">
    <property type="entry name" value="SODIUM/PROLINE SYMPORTER-RELATED"/>
    <property type="match status" value="1"/>
</dbReference>
<feature type="transmembrane region" description="Helical" evidence="9">
    <location>
        <begin position="304"/>
        <end position="330"/>
    </location>
</feature>